<dbReference type="Proteomes" id="UP001570071">
    <property type="component" value="Unassembled WGS sequence"/>
</dbReference>
<protein>
    <submittedName>
        <fullName evidence="1">Uncharacterized protein</fullName>
    </submittedName>
</protein>
<evidence type="ECO:0000313" key="2">
    <source>
        <dbReference type="Proteomes" id="UP001570071"/>
    </source>
</evidence>
<sequence length="137" mass="15491">MLVMIVMNNIERREFYGDGNYDPETSLIALPRGVIGNVLAPSHYAKANLDKNGIYNCDGVTTIDGKHPTYGIVDDEDQSLMCCRHNPEYDSYLAPFKIVGDKLHILCSSYPFHQEVVTDAPQDLITRFKERKIDATH</sequence>
<dbReference type="EMBL" id="JBFSSG010000001">
    <property type="protein sequence ID" value="MEZ8719606.1"/>
    <property type="molecule type" value="Genomic_DNA"/>
</dbReference>
<organism evidence="1 2">
    <name type="scientific">Vibrio pomeroyi</name>
    <dbReference type="NCBI Taxonomy" id="198832"/>
    <lineage>
        <taxon>Bacteria</taxon>
        <taxon>Pseudomonadati</taxon>
        <taxon>Pseudomonadota</taxon>
        <taxon>Gammaproteobacteria</taxon>
        <taxon>Vibrionales</taxon>
        <taxon>Vibrionaceae</taxon>
        <taxon>Vibrio</taxon>
    </lineage>
</organism>
<dbReference type="RefSeq" id="WP_372121864.1">
    <property type="nucleotide sequence ID" value="NZ_JBFSSG010000001.1"/>
</dbReference>
<comment type="caution">
    <text evidence="1">The sequence shown here is derived from an EMBL/GenBank/DDBJ whole genome shotgun (WGS) entry which is preliminary data.</text>
</comment>
<gene>
    <name evidence="1" type="ORF">AB6D66_00910</name>
</gene>
<evidence type="ECO:0000313" key="1">
    <source>
        <dbReference type="EMBL" id="MEZ8719606.1"/>
    </source>
</evidence>
<accession>A0ABV4MR57</accession>
<reference evidence="1 2" key="1">
    <citation type="journal article" date="2024" name="ISME J.">
        <title>Tailless and filamentous prophages are predominant in marine Vibrio.</title>
        <authorList>
            <person name="Steensen K."/>
            <person name="Seneca J."/>
            <person name="Bartlau N."/>
            <person name="Yu X.A."/>
            <person name="Hussain F.A."/>
            <person name="Polz M.F."/>
        </authorList>
    </citation>
    <scope>NUCLEOTIDE SEQUENCE [LARGE SCALE GENOMIC DNA]</scope>
    <source>
        <strain evidence="1 2">10N.239.312.F12</strain>
    </source>
</reference>
<proteinExistence type="predicted"/>
<keyword evidence="2" id="KW-1185">Reference proteome</keyword>
<name>A0ABV4MR57_9VIBR</name>